<dbReference type="Gene3D" id="2.120.10.30">
    <property type="entry name" value="TolB, C-terminal domain"/>
    <property type="match status" value="3"/>
</dbReference>
<dbReference type="Proteomes" id="UP001484239">
    <property type="component" value="Unassembled WGS sequence"/>
</dbReference>
<evidence type="ECO:0000256" key="2">
    <source>
        <dbReference type="SAM" id="SignalP"/>
    </source>
</evidence>
<reference evidence="3 4" key="1">
    <citation type="submission" date="2024-02" db="EMBL/GenBank/DDBJ databases">
        <title>A novel Gemmatimonadota bacterium.</title>
        <authorList>
            <person name="Du Z.-J."/>
            <person name="Ye Y.-Q."/>
        </authorList>
    </citation>
    <scope>NUCLEOTIDE SEQUENCE [LARGE SCALE GENOMIC DNA]</scope>
    <source>
        <strain evidence="3 4">DH-20</strain>
    </source>
</reference>
<dbReference type="PANTHER" id="PTHR36842:SF1">
    <property type="entry name" value="PROTEIN TOLB"/>
    <property type="match status" value="1"/>
</dbReference>
<protein>
    <submittedName>
        <fullName evidence="3">BamA/TamA family outer membrane protein</fullName>
    </submittedName>
</protein>
<feature type="chain" id="PRO_5046395278" evidence="2">
    <location>
        <begin position="33"/>
        <end position="1049"/>
    </location>
</feature>
<gene>
    <name evidence="3" type="ORF">WI372_09870</name>
</gene>
<dbReference type="InterPro" id="IPR011659">
    <property type="entry name" value="WD40"/>
</dbReference>
<evidence type="ECO:0000256" key="1">
    <source>
        <dbReference type="ARBA" id="ARBA00009820"/>
    </source>
</evidence>
<organism evidence="3 4">
    <name type="scientific">Gaopeijia maritima</name>
    <dbReference type="NCBI Taxonomy" id="3119007"/>
    <lineage>
        <taxon>Bacteria</taxon>
        <taxon>Pseudomonadati</taxon>
        <taxon>Gemmatimonadota</taxon>
        <taxon>Longimicrobiia</taxon>
        <taxon>Gaopeijiales</taxon>
        <taxon>Gaopeijiaceae</taxon>
        <taxon>Gaopeijia</taxon>
    </lineage>
</organism>
<accession>A0ABU9E967</accession>
<dbReference type="EMBL" id="JBBHLI010000004">
    <property type="protein sequence ID" value="MEK9501285.1"/>
    <property type="molecule type" value="Genomic_DNA"/>
</dbReference>
<dbReference type="SUPFAM" id="SSF69304">
    <property type="entry name" value="Tricorn protease N-terminal domain"/>
    <property type="match status" value="1"/>
</dbReference>
<proteinExistence type="inferred from homology"/>
<evidence type="ECO:0000313" key="4">
    <source>
        <dbReference type="Proteomes" id="UP001484239"/>
    </source>
</evidence>
<keyword evidence="2" id="KW-0732">Signal</keyword>
<sequence length="1049" mass="116208">MRPPRTVLHRLGLFIAAAAVVAPLALPAPVAAQYFGRNKVQYDDFEWRVLNTDHFDIHYYDEMSGVIEDLARQSERWYERLARLFQHEFEQSKPLIFYADHPDFQQTNTLSGFIGEGTGGATESLKNRVIMPMTGSYADTDHVLGHELVHAFQYNVAQSRQGGGLQGLYSNPLWLIEGMAEFLSVGRDDPLTAMWLRDAILEDDFPTIQQMTREQRFFPYRFGQALWAYIGGVYGDDAVTQTFRRSLRIGFEPAIQQVLGVSPDTLSVQWRQAVEDAYGPLMEGRTHPDSAGRILLDENNAGSQNIAPALSPDGTRLAFLSEKDLFSVDLFLADAETGEVIRKLTSADSDPHSDALRYIDSSGTWSPDGRRFAYIVFAGGDNEINIVDASDGDLEQRIQPEGIGSISNPAWSPDGSKILFTGLRGGVSDLYLWDLESGEYEQLTNDKHADFHGTWSPDGSMIAFASDRGPSTDFETFTYSKYRIAVMDVASRSVRMLPLLGDARHSNPQFGPDGDLYFLSDADGFSDIYRADLNSGGVERVTRLATAVSGIVAMSPALSVASQSGEIAFSVFTEFGFRMHRLPADAPGVPLNVVAQVDPSVDRLGRNLPPIASDRFSRIEEYLADPLTGLQPEGYFTGADATDYSPSLALDYVGQPSVGVAADQFGTYVGGGASAFFSDMLGNKLLGVAVQAQGTVKDIGGQVQYADVGDRWNWGVQAGRIPYQLLFQSFNPADSITPPSVSQIRQRIFDTSASGSLAYPFSTTRRLEGRLGFRRYSYDFEEDRFYLDDFGRVIGQERFDRPDLEDGYRTLNLATMGLAYVGDNSNFGFVSPIRGGRFRFGLEATVGTENYFTAIADWRRYFAPSRNLTVAVRGQHVGRYGGIEQGNIIQPYFLGWETNIRGYAYESFEAGECVVPQGSSADSCPVFDRLFGNQIAVANFEMRVPLFGVEQYGLINFPFLPTELTAFVDAGLAWYDQEPVNARFGVSDLDNSPTLKWSTTSLERIPVVSAGFSARTNVLGFLILETYFAYPFQRPDKGWHWGFNLAPGW</sequence>
<comment type="similarity">
    <text evidence="1">Belongs to the TolB family.</text>
</comment>
<dbReference type="Gene3D" id="2.40.160.50">
    <property type="entry name" value="membrane protein fhac: a member of the omp85/tpsb transporter family"/>
    <property type="match status" value="1"/>
</dbReference>
<keyword evidence="4" id="KW-1185">Reference proteome</keyword>
<dbReference type="InterPro" id="IPR011042">
    <property type="entry name" value="6-blade_b-propeller_TolB-like"/>
</dbReference>
<evidence type="ECO:0000313" key="3">
    <source>
        <dbReference type="EMBL" id="MEK9501285.1"/>
    </source>
</evidence>
<dbReference type="Pfam" id="PF07676">
    <property type="entry name" value="PD40"/>
    <property type="match status" value="4"/>
</dbReference>
<feature type="signal peptide" evidence="2">
    <location>
        <begin position="1"/>
        <end position="32"/>
    </location>
</feature>
<dbReference type="PANTHER" id="PTHR36842">
    <property type="entry name" value="PROTEIN TOLB HOMOLOG"/>
    <property type="match status" value="1"/>
</dbReference>
<dbReference type="RefSeq" id="WP_405286800.1">
    <property type="nucleotide sequence ID" value="NZ_JBBHLI010000004.1"/>
</dbReference>
<name>A0ABU9E967_9BACT</name>
<comment type="caution">
    <text evidence="3">The sequence shown here is derived from an EMBL/GenBank/DDBJ whole genome shotgun (WGS) entry which is preliminary data.</text>
</comment>